<sequence length="266" mass="29411">MAFREPPELELLSLPAQGAARTPILFIHGAYVGAWVWQEHFMPFFAARGWPVWALSLSGHGGSDGHATLDAFSLDDYVADVARVVAQLPAPPVLIGHSMGGMVVQKYLEQHRASAAVLLASVPPDGLFSATLGLMMQKPRLLMELNKIMGGGSPHLETLREALFHQPVSPQRLKDVFERCQPESMRVLWDMTLFNLPRLASMQRPPMLILGAAEDRLVPAAEVERTARIYDLPVQILPAMGHGMMLEETWQQPAQRIADWLLAEGL</sequence>
<accession>A0ABU9YU60</accession>
<name>A0ABU9YU60_9RHOO</name>
<dbReference type="SUPFAM" id="SSF53474">
    <property type="entry name" value="alpha/beta-Hydrolases"/>
    <property type="match status" value="1"/>
</dbReference>
<dbReference type="RefSeq" id="WP_345917999.1">
    <property type="nucleotide sequence ID" value="NZ_JBDIVE010000001.1"/>
</dbReference>
<dbReference type="InterPro" id="IPR000073">
    <property type="entry name" value="AB_hydrolase_1"/>
</dbReference>
<dbReference type="InterPro" id="IPR050228">
    <property type="entry name" value="Carboxylesterase_BioH"/>
</dbReference>
<evidence type="ECO:0000259" key="1">
    <source>
        <dbReference type="Pfam" id="PF12697"/>
    </source>
</evidence>
<dbReference type="GO" id="GO:0016787">
    <property type="term" value="F:hydrolase activity"/>
    <property type="evidence" value="ECO:0007669"/>
    <property type="project" value="UniProtKB-KW"/>
</dbReference>
<evidence type="ECO:0000313" key="3">
    <source>
        <dbReference type="Proteomes" id="UP001410394"/>
    </source>
</evidence>
<comment type="caution">
    <text evidence="2">The sequence shown here is derived from an EMBL/GenBank/DDBJ whole genome shotgun (WGS) entry which is preliminary data.</text>
</comment>
<dbReference type="Gene3D" id="3.40.50.1820">
    <property type="entry name" value="alpha/beta hydrolase"/>
    <property type="match status" value="1"/>
</dbReference>
<protein>
    <submittedName>
        <fullName evidence="2">Alpha/beta hydrolase</fullName>
    </submittedName>
</protein>
<evidence type="ECO:0000313" key="2">
    <source>
        <dbReference type="EMBL" id="MEN3067231.1"/>
    </source>
</evidence>
<feature type="domain" description="AB hydrolase-1" evidence="1">
    <location>
        <begin position="24"/>
        <end position="259"/>
    </location>
</feature>
<dbReference type="Pfam" id="PF12697">
    <property type="entry name" value="Abhydrolase_6"/>
    <property type="match status" value="1"/>
</dbReference>
<dbReference type="PRINTS" id="PR00111">
    <property type="entry name" value="ABHYDROLASE"/>
</dbReference>
<dbReference type="PANTHER" id="PTHR43194">
    <property type="entry name" value="HYDROLASE ALPHA/BETA FOLD FAMILY"/>
    <property type="match status" value="1"/>
</dbReference>
<dbReference type="Proteomes" id="UP001410394">
    <property type="component" value="Unassembled WGS sequence"/>
</dbReference>
<organism evidence="2 3">
    <name type="scientific">Uliginosibacterium sediminicola</name>
    <dbReference type="NCBI Taxonomy" id="2024550"/>
    <lineage>
        <taxon>Bacteria</taxon>
        <taxon>Pseudomonadati</taxon>
        <taxon>Pseudomonadota</taxon>
        <taxon>Betaproteobacteria</taxon>
        <taxon>Rhodocyclales</taxon>
        <taxon>Zoogloeaceae</taxon>
        <taxon>Uliginosibacterium</taxon>
    </lineage>
</organism>
<dbReference type="EMBL" id="JBDIVE010000001">
    <property type="protein sequence ID" value="MEN3067231.1"/>
    <property type="molecule type" value="Genomic_DNA"/>
</dbReference>
<keyword evidence="2" id="KW-0378">Hydrolase</keyword>
<dbReference type="InterPro" id="IPR029058">
    <property type="entry name" value="AB_hydrolase_fold"/>
</dbReference>
<keyword evidence="3" id="KW-1185">Reference proteome</keyword>
<gene>
    <name evidence="2" type="ORF">ABDB84_02000</name>
</gene>
<reference evidence="2 3" key="1">
    <citation type="journal article" date="2018" name="Int. J. Syst. Evol. Microbiol.">
        <title>Uliginosibacterium sediminicola sp. nov., isolated from freshwater sediment.</title>
        <authorList>
            <person name="Hwang W.M."/>
            <person name="Kim S.M."/>
            <person name="Kang K."/>
            <person name="Ahn T.Y."/>
        </authorList>
    </citation>
    <scope>NUCLEOTIDE SEQUENCE [LARGE SCALE GENOMIC DNA]</scope>
    <source>
        <strain evidence="2 3">M1-21</strain>
    </source>
</reference>
<proteinExistence type="predicted"/>
<dbReference type="PANTHER" id="PTHR43194:SF2">
    <property type="entry name" value="PEROXISOMAL MEMBRANE PROTEIN LPX1"/>
    <property type="match status" value="1"/>
</dbReference>